<keyword evidence="3" id="KW-1185">Reference proteome</keyword>
<evidence type="ECO:0008006" key="4">
    <source>
        <dbReference type="Google" id="ProtNLM"/>
    </source>
</evidence>
<sequence>MRRCLLIGLLWYSLSSLAAEPVEMPPEFLTCSRIQQNGERLACYDRAVAYLQRGGEHVPAPSAESSFGLQTNVTESRAEKAGSEQSEAALSSVTANVSDVSSMRDGLRIALDNGQTWRQITGSTAFAPKAGDQVTIRRGAFGSFLMDVPNGPALRVRRIK</sequence>
<dbReference type="EMBL" id="BLJN01000001">
    <property type="protein sequence ID" value="GFE78996.1"/>
    <property type="molecule type" value="Genomic_DNA"/>
</dbReference>
<evidence type="ECO:0000313" key="2">
    <source>
        <dbReference type="EMBL" id="GFE78996.1"/>
    </source>
</evidence>
<comment type="caution">
    <text evidence="2">The sequence shown here is derived from an EMBL/GenBank/DDBJ whole genome shotgun (WGS) entry which is preliminary data.</text>
</comment>
<dbReference type="AlphaFoldDB" id="A0A829Y879"/>
<accession>A0A829Y879</accession>
<gene>
    <name evidence="2" type="ORF">GCM10011487_09960</name>
</gene>
<evidence type="ECO:0000313" key="3">
    <source>
        <dbReference type="Proteomes" id="UP000445000"/>
    </source>
</evidence>
<organism evidence="2 3">
    <name type="scientific">Steroidobacter agaridevorans</name>
    <dbReference type="NCBI Taxonomy" id="2695856"/>
    <lineage>
        <taxon>Bacteria</taxon>
        <taxon>Pseudomonadati</taxon>
        <taxon>Pseudomonadota</taxon>
        <taxon>Gammaproteobacteria</taxon>
        <taxon>Steroidobacterales</taxon>
        <taxon>Steroidobacteraceae</taxon>
        <taxon>Steroidobacter</taxon>
    </lineage>
</organism>
<dbReference type="Proteomes" id="UP000445000">
    <property type="component" value="Unassembled WGS sequence"/>
</dbReference>
<name>A0A829Y879_9GAMM</name>
<evidence type="ECO:0000256" key="1">
    <source>
        <dbReference type="SAM" id="SignalP"/>
    </source>
</evidence>
<reference evidence="3" key="1">
    <citation type="submission" date="2020-01" db="EMBL/GenBank/DDBJ databases">
        <title>'Steroidobacter agaridevorans' sp. nov., agar-degrading bacteria isolated from rhizosphere soils.</title>
        <authorList>
            <person name="Ikenaga M."/>
            <person name="Kataoka M."/>
            <person name="Murouchi A."/>
            <person name="Katsuragi S."/>
            <person name="Sakai M."/>
        </authorList>
    </citation>
    <scope>NUCLEOTIDE SEQUENCE [LARGE SCALE GENOMIC DNA]</scope>
    <source>
        <strain evidence="3">YU21-B</strain>
    </source>
</reference>
<proteinExistence type="predicted"/>
<protein>
    <recommendedName>
        <fullName evidence="4">Type IV pilus biogenesis protein PilP</fullName>
    </recommendedName>
</protein>
<feature type="signal peptide" evidence="1">
    <location>
        <begin position="1"/>
        <end position="18"/>
    </location>
</feature>
<feature type="chain" id="PRO_5032770932" description="Type IV pilus biogenesis protein PilP" evidence="1">
    <location>
        <begin position="19"/>
        <end position="160"/>
    </location>
</feature>
<keyword evidence="1" id="KW-0732">Signal</keyword>
<dbReference type="RefSeq" id="WP_161810825.1">
    <property type="nucleotide sequence ID" value="NZ_BLJN01000001.1"/>
</dbReference>